<organism evidence="2 3">
    <name type="scientific">Geobacillus kaustophilus</name>
    <dbReference type="NCBI Taxonomy" id="1462"/>
    <lineage>
        <taxon>Bacteria</taxon>
        <taxon>Bacillati</taxon>
        <taxon>Bacillota</taxon>
        <taxon>Bacilli</taxon>
        <taxon>Bacillales</taxon>
        <taxon>Anoxybacillaceae</taxon>
        <taxon>Geobacillus</taxon>
        <taxon>Geobacillus thermoleovorans group</taxon>
    </lineage>
</organism>
<evidence type="ECO:0000313" key="3">
    <source>
        <dbReference type="Proteomes" id="UP000032522"/>
    </source>
</evidence>
<name>A0A0D8BXM6_GEOKU</name>
<keyword evidence="1" id="KW-1133">Transmembrane helix</keyword>
<dbReference type="InterPro" id="IPR024515">
    <property type="entry name" value="DUF3397"/>
</dbReference>
<evidence type="ECO:0000313" key="2">
    <source>
        <dbReference type="EMBL" id="KJE28729.1"/>
    </source>
</evidence>
<dbReference type="InterPro" id="IPR016945">
    <property type="entry name" value="UCP030092"/>
</dbReference>
<feature type="transmembrane region" description="Helical" evidence="1">
    <location>
        <begin position="65"/>
        <end position="85"/>
    </location>
</feature>
<protein>
    <recommendedName>
        <fullName evidence="4">DUF3397 domain-containing protein</fullName>
    </recommendedName>
</protein>
<dbReference type="AlphaFoldDB" id="A0A0D8BXM6"/>
<dbReference type="Proteomes" id="UP000032522">
    <property type="component" value="Unassembled WGS sequence"/>
</dbReference>
<feature type="transmembrane region" description="Helical" evidence="1">
    <location>
        <begin position="105"/>
        <end position="126"/>
    </location>
</feature>
<evidence type="ECO:0008006" key="4">
    <source>
        <dbReference type="Google" id="ProtNLM"/>
    </source>
</evidence>
<keyword evidence="1" id="KW-0812">Transmembrane</keyword>
<dbReference type="RefSeq" id="WP_044731821.1">
    <property type="nucleotide sequence ID" value="NZ_JYBP01000003.1"/>
</dbReference>
<comment type="caution">
    <text evidence="2">The sequence shown here is derived from an EMBL/GenBank/DDBJ whole genome shotgun (WGS) entry which is preliminary data.</text>
</comment>
<gene>
    <name evidence="2" type="ORF">LG52_2017</name>
</gene>
<sequence>MGDWLASTLATFVTAPLLLFLLVYFGARLVGRRRRAAFYAAVNAATVFFIAAVYFLLTVLFGKSYFVPLLLFLFGLHAAIALGYWRKKADFHLRTVFRVFWRASFLIFASLYAGLLVYGMAMRVAISL</sequence>
<dbReference type="Pfam" id="PF11877">
    <property type="entry name" value="DUF3397"/>
    <property type="match status" value="1"/>
</dbReference>
<feature type="transmembrane region" description="Helical" evidence="1">
    <location>
        <begin position="6"/>
        <end position="25"/>
    </location>
</feature>
<dbReference type="OrthoDB" id="2353183at2"/>
<accession>A0A0D8BXM6</accession>
<dbReference type="PIRSF" id="PIRSF030092">
    <property type="entry name" value="UCP030092"/>
    <property type="match status" value="1"/>
</dbReference>
<proteinExistence type="predicted"/>
<evidence type="ECO:0000256" key="1">
    <source>
        <dbReference type="SAM" id="Phobius"/>
    </source>
</evidence>
<reference evidence="2 3" key="1">
    <citation type="submission" date="2015-01" db="EMBL/GenBank/DDBJ databases">
        <authorList>
            <person name="Filippidou S."/>
            <person name="Jeanneret N."/>
            <person name="Russel-Delif L."/>
            <person name="Junier T."/>
            <person name="Wunderlin T."/>
            <person name="Molina V."/>
            <person name="Johnson S.L."/>
            <person name="Davenport K.W."/>
            <person name="Chain P.S."/>
            <person name="Dorador C."/>
            <person name="Junier P."/>
        </authorList>
    </citation>
    <scope>NUCLEOTIDE SEQUENCE [LARGE SCALE GENOMIC DNA]</scope>
    <source>
        <strain evidence="2 3">Et7/4</strain>
    </source>
</reference>
<dbReference type="PATRIC" id="fig|1462.6.peg.2265"/>
<dbReference type="EMBL" id="JYBP01000003">
    <property type="protein sequence ID" value="KJE28729.1"/>
    <property type="molecule type" value="Genomic_DNA"/>
</dbReference>
<feature type="transmembrane region" description="Helical" evidence="1">
    <location>
        <begin position="37"/>
        <end position="59"/>
    </location>
</feature>
<keyword evidence="1" id="KW-0472">Membrane</keyword>